<keyword evidence="4" id="KW-0904">Protein phosphatase</keyword>
<dbReference type="Proteomes" id="UP000531594">
    <property type="component" value="Unassembled WGS sequence"/>
</dbReference>
<dbReference type="EMBL" id="JACHGK010000020">
    <property type="protein sequence ID" value="MBB6447353.1"/>
    <property type="molecule type" value="Genomic_DNA"/>
</dbReference>
<proteinExistence type="inferred from homology"/>
<dbReference type="CDD" id="cd16343">
    <property type="entry name" value="LMWPTP"/>
    <property type="match status" value="1"/>
</dbReference>
<dbReference type="SUPFAM" id="SSF52788">
    <property type="entry name" value="Phosphotyrosine protein phosphatases I"/>
    <property type="match status" value="1"/>
</dbReference>
<gene>
    <name evidence="8" type="ORF">HNR53_004033</name>
</gene>
<dbReference type="GO" id="GO:0004725">
    <property type="term" value="F:protein tyrosine phosphatase activity"/>
    <property type="evidence" value="ECO:0007669"/>
    <property type="project" value="UniProtKB-EC"/>
</dbReference>
<sequence length="161" mass="18384">MIQVLFVCLGNICRSPMAEAIFRELVKKKGLQGLVQVDSAGTGDYHVGEEPHRGTKNILQKYQINAEGLIARQIQQEDLHTFQYIIAMDSDNVTNIRRLGQISEKTKVMRLRDFVQDGGQMDVPDPYFTGNFEEVYELVREGCEHLLQQIMQDLELRGKKG</sequence>
<keyword evidence="9" id="KW-1185">Reference proteome</keyword>
<dbReference type="RefSeq" id="WP_184529214.1">
    <property type="nucleotide sequence ID" value="NZ_JACHGK010000020.1"/>
</dbReference>
<evidence type="ECO:0000313" key="8">
    <source>
        <dbReference type="EMBL" id="MBB6447353.1"/>
    </source>
</evidence>
<accession>A0A7X0HV13</accession>
<feature type="active site" description="Nucleophile" evidence="6">
    <location>
        <position position="8"/>
    </location>
</feature>
<evidence type="ECO:0000259" key="7">
    <source>
        <dbReference type="SMART" id="SM00226"/>
    </source>
</evidence>
<evidence type="ECO:0000256" key="3">
    <source>
        <dbReference type="ARBA" id="ARBA00022801"/>
    </source>
</evidence>
<dbReference type="Pfam" id="PF01451">
    <property type="entry name" value="LMWPc"/>
    <property type="match status" value="1"/>
</dbReference>
<dbReference type="InterPro" id="IPR036196">
    <property type="entry name" value="Ptyr_pPase_sf"/>
</dbReference>
<comment type="caution">
    <text evidence="8">The sequence shown here is derived from an EMBL/GenBank/DDBJ whole genome shotgun (WGS) entry which is preliminary data.</text>
</comment>
<comment type="catalytic activity">
    <reaction evidence="5">
        <text>O-phospho-L-tyrosyl-[protein] + H2O = L-tyrosyl-[protein] + phosphate</text>
        <dbReference type="Rhea" id="RHEA:10684"/>
        <dbReference type="Rhea" id="RHEA-COMP:10136"/>
        <dbReference type="Rhea" id="RHEA-COMP:20101"/>
        <dbReference type="ChEBI" id="CHEBI:15377"/>
        <dbReference type="ChEBI" id="CHEBI:43474"/>
        <dbReference type="ChEBI" id="CHEBI:46858"/>
        <dbReference type="ChEBI" id="CHEBI:61978"/>
        <dbReference type="EC" id="3.1.3.48"/>
    </reaction>
</comment>
<evidence type="ECO:0000256" key="6">
    <source>
        <dbReference type="PIRSR" id="PIRSR617867-1"/>
    </source>
</evidence>
<feature type="domain" description="Phosphotyrosine protein phosphatase I" evidence="7">
    <location>
        <begin position="2"/>
        <end position="149"/>
    </location>
</feature>
<dbReference type="InterPro" id="IPR050438">
    <property type="entry name" value="LMW_PTPase"/>
</dbReference>
<evidence type="ECO:0000256" key="5">
    <source>
        <dbReference type="ARBA" id="ARBA00051722"/>
    </source>
</evidence>
<dbReference type="InterPro" id="IPR017867">
    <property type="entry name" value="Tyr_phospatase_low_mol_wt"/>
</dbReference>
<evidence type="ECO:0000256" key="1">
    <source>
        <dbReference type="ARBA" id="ARBA00011063"/>
    </source>
</evidence>
<comment type="similarity">
    <text evidence="1">Belongs to the low molecular weight phosphotyrosine protein phosphatase family.</text>
</comment>
<evidence type="ECO:0000256" key="2">
    <source>
        <dbReference type="ARBA" id="ARBA00013064"/>
    </source>
</evidence>
<organism evidence="8 9">
    <name type="scientific">Bacillus benzoevorans</name>
    <dbReference type="NCBI Taxonomy" id="1456"/>
    <lineage>
        <taxon>Bacteria</taxon>
        <taxon>Bacillati</taxon>
        <taxon>Bacillota</taxon>
        <taxon>Bacilli</taxon>
        <taxon>Bacillales</taxon>
        <taxon>Bacillaceae</taxon>
        <taxon>Bacillus</taxon>
    </lineage>
</organism>
<dbReference type="PANTHER" id="PTHR11717">
    <property type="entry name" value="LOW MOLECULAR WEIGHT PROTEIN TYROSINE PHOSPHATASE"/>
    <property type="match status" value="1"/>
</dbReference>
<keyword evidence="3 8" id="KW-0378">Hydrolase</keyword>
<feature type="active site" description="Proton donor" evidence="6">
    <location>
        <position position="125"/>
    </location>
</feature>
<feature type="active site" evidence="6">
    <location>
        <position position="14"/>
    </location>
</feature>
<name>A0A7X0HV13_9BACI</name>
<evidence type="ECO:0000256" key="4">
    <source>
        <dbReference type="ARBA" id="ARBA00022912"/>
    </source>
</evidence>
<dbReference type="AlphaFoldDB" id="A0A7X0HV13"/>
<dbReference type="PANTHER" id="PTHR11717:SF7">
    <property type="entry name" value="LOW MOLECULAR WEIGHT PHOSPHOTYROSINE PROTEIN PHOSPHATASE"/>
    <property type="match status" value="1"/>
</dbReference>
<dbReference type="SMART" id="SM00226">
    <property type="entry name" value="LMWPc"/>
    <property type="match status" value="1"/>
</dbReference>
<dbReference type="EC" id="3.1.3.48" evidence="2"/>
<protein>
    <recommendedName>
        <fullName evidence="2">protein-tyrosine-phosphatase</fullName>
        <ecNumber evidence="2">3.1.3.48</ecNumber>
    </recommendedName>
</protein>
<reference evidence="8 9" key="1">
    <citation type="submission" date="2020-08" db="EMBL/GenBank/DDBJ databases">
        <title>Genomic Encyclopedia of Type Strains, Phase IV (KMG-IV): sequencing the most valuable type-strain genomes for metagenomic binning, comparative biology and taxonomic classification.</title>
        <authorList>
            <person name="Goeker M."/>
        </authorList>
    </citation>
    <scope>NUCLEOTIDE SEQUENCE [LARGE SCALE GENOMIC DNA]</scope>
    <source>
        <strain evidence="8 9">DSM 5391</strain>
    </source>
</reference>
<dbReference type="InterPro" id="IPR023485">
    <property type="entry name" value="Ptyr_pPase"/>
</dbReference>
<dbReference type="PRINTS" id="PR00719">
    <property type="entry name" value="LMWPTPASE"/>
</dbReference>
<dbReference type="FunFam" id="3.40.50.2300:FF:000113">
    <property type="entry name" value="Low molecular weight protein-tyrosine-phosphatase"/>
    <property type="match status" value="1"/>
</dbReference>
<evidence type="ECO:0000313" key="9">
    <source>
        <dbReference type="Proteomes" id="UP000531594"/>
    </source>
</evidence>
<dbReference type="Gene3D" id="3.40.50.2300">
    <property type="match status" value="1"/>
</dbReference>